<evidence type="ECO:0000256" key="3">
    <source>
        <dbReference type="ARBA" id="ARBA00023163"/>
    </source>
</evidence>
<dbReference type="InterPro" id="IPR036271">
    <property type="entry name" value="Tet_transcr_reg_TetR-rel_C_sf"/>
</dbReference>
<keyword evidence="7" id="KW-1185">Reference proteome</keyword>
<keyword evidence="2 4" id="KW-0238">DNA-binding</keyword>
<keyword evidence="3" id="KW-0804">Transcription</keyword>
<dbReference type="AlphaFoldDB" id="A0A2T0PYW8"/>
<sequence length="202" mass="21829">MSRTEEQYEAMRAATRAKVEAAAVRLFTRRGYAATSVRDIAAEAGISTGLMYRHYATKEELFGALVAQAAEGLGAVAAGFRGEGSPARLLGEFTRVFVADLGQEAEAVEFYLLMNHAFAMDEPPAPVRVLAERHAELAAALEALIERGQRLGEFRRGDAAELAACYFVVLSGLVSMKTTLRERFQVPAMPVLLAFLLEGDGA</sequence>
<evidence type="ECO:0000313" key="6">
    <source>
        <dbReference type="EMBL" id="PRX96734.1"/>
    </source>
</evidence>
<dbReference type="GO" id="GO:0003700">
    <property type="term" value="F:DNA-binding transcription factor activity"/>
    <property type="evidence" value="ECO:0007669"/>
    <property type="project" value="TreeGrafter"/>
</dbReference>
<evidence type="ECO:0000256" key="4">
    <source>
        <dbReference type="PROSITE-ProRule" id="PRU00335"/>
    </source>
</evidence>
<dbReference type="InterPro" id="IPR050109">
    <property type="entry name" value="HTH-type_TetR-like_transc_reg"/>
</dbReference>
<name>A0A2T0PYW8_9ACTN</name>
<evidence type="ECO:0000256" key="1">
    <source>
        <dbReference type="ARBA" id="ARBA00023015"/>
    </source>
</evidence>
<dbReference type="PANTHER" id="PTHR30055">
    <property type="entry name" value="HTH-TYPE TRANSCRIPTIONAL REGULATOR RUTR"/>
    <property type="match status" value="1"/>
</dbReference>
<dbReference type="Pfam" id="PF00440">
    <property type="entry name" value="TetR_N"/>
    <property type="match status" value="1"/>
</dbReference>
<evidence type="ECO:0000256" key="2">
    <source>
        <dbReference type="ARBA" id="ARBA00023125"/>
    </source>
</evidence>
<dbReference type="Gene3D" id="1.10.357.10">
    <property type="entry name" value="Tetracycline Repressor, domain 2"/>
    <property type="match status" value="1"/>
</dbReference>
<protein>
    <submittedName>
        <fullName evidence="6">TetR family transcriptional regulator</fullName>
    </submittedName>
</protein>
<dbReference type="PANTHER" id="PTHR30055:SF234">
    <property type="entry name" value="HTH-TYPE TRANSCRIPTIONAL REGULATOR BETI"/>
    <property type="match status" value="1"/>
</dbReference>
<feature type="DNA-binding region" description="H-T-H motif" evidence="4">
    <location>
        <begin position="36"/>
        <end position="55"/>
    </location>
</feature>
<dbReference type="SUPFAM" id="SSF48498">
    <property type="entry name" value="Tetracyclin repressor-like, C-terminal domain"/>
    <property type="match status" value="1"/>
</dbReference>
<keyword evidence="1" id="KW-0805">Transcription regulation</keyword>
<dbReference type="PRINTS" id="PR00455">
    <property type="entry name" value="HTHTETR"/>
</dbReference>
<accession>A0A2T0PYW8</accession>
<dbReference type="SUPFAM" id="SSF46689">
    <property type="entry name" value="Homeodomain-like"/>
    <property type="match status" value="1"/>
</dbReference>
<gene>
    <name evidence="6" type="ORF">CLV72_107257</name>
</gene>
<dbReference type="PROSITE" id="PS50977">
    <property type="entry name" value="HTH_TETR_2"/>
    <property type="match status" value="1"/>
</dbReference>
<evidence type="ECO:0000313" key="7">
    <source>
        <dbReference type="Proteomes" id="UP000237846"/>
    </source>
</evidence>
<dbReference type="RefSeq" id="WP_245930389.1">
    <property type="nucleotide sequence ID" value="NZ_PVZC01000007.1"/>
</dbReference>
<feature type="domain" description="HTH tetR-type" evidence="5">
    <location>
        <begin position="13"/>
        <end position="73"/>
    </location>
</feature>
<proteinExistence type="predicted"/>
<comment type="caution">
    <text evidence="6">The sequence shown here is derived from an EMBL/GenBank/DDBJ whole genome shotgun (WGS) entry which is preliminary data.</text>
</comment>
<dbReference type="InterPro" id="IPR009057">
    <property type="entry name" value="Homeodomain-like_sf"/>
</dbReference>
<evidence type="ECO:0000259" key="5">
    <source>
        <dbReference type="PROSITE" id="PS50977"/>
    </source>
</evidence>
<dbReference type="GO" id="GO:0000976">
    <property type="term" value="F:transcription cis-regulatory region binding"/>
    <property type="evidence" value="ECO:0007669"/>
    <property type="project" value="TreeGrafter"/>
</dbReference>
<dbReference type="InterPro" id="IPR001647">
    <property type="entry name" value="HTH_TetR"/>
</dbReference>
<reference evidence="6 7" key="1">
    <citation type="submission" date="2018-03" db="EMBL/GenBank/DDBJ databases">
        <title>Genomic Encyclopedia of Archaeal and Bacterial Type Strains, Phase II (KMG-II): from individual species to whole genera.</title>
        <authorList>
            <person name="Goeker M."/>
        </authorList>
    </citation>
    <scope>NUCLEOTIDE SEQUENCE [LARGE SCALE GENOMIC DNA]</scope>
    <source>
        <strain evidence="6 7">DSM 45601</strain>
    </source>
</reference>
<organism evidence="6 7">
    <name type="scientific">Allonocardiopsis opalescens</name>
    <dbReference type="NCBI Taxonomy" id="1144618"/>
    <lineage>
        <taxon>Bacteria</taxon>
        <taxon>Bacillati</taxon>
        <taxon>Actinomycetota</taxon>
        <taxon>Actinomycetes</taxon>
        <taxon>Streptosporangiales</taxon>
        <taxon>Allonocardiopsis</taxon>
    </lineage>
</organism>
<dbReference type="EMBL" id="PVZC01000007">
    <property type="protein sequence ID" value="PRX96734.1"/>
    <property type="molecule type" value="Genomic_DNA"/>
</dbReference>
<dbReference type="Proteomes" id="UP000237846">
    <property type="component" value="Unassembled WGS sequence"/>
</dbReference>